<reference evidence="8" key="1">
    <citation type="journal article" date="2018" name="Adv. Bot. Res.">
        <title>Chapter Four - Comparative Plastid Genomics of Glaucophytes species.</title>
        <authorList>
            <person name="Reyes-Prieto A."/>
            <person name="Russell S."/>
            <person name="Figueroa-Martinez F."/>
            <person name="Jackson C."/>
        </authorList>
    </citation>
    <scope>NUCLEOTIDE SEQUENCE</scope>
    <source>
        <strain evidence="8">NIES-764</strain>
    </source>
</reference>
<evidence type="ECO:0000256" key="1">
    <source>
        <dbReference type="ARBA" id="ARBA00004167"/>
    </source>
</evidence>
<sequence>MGNLDLEIIAQLIVVTLVLVAGPAIVFLLSVRKGNL</sequence>
<evidence type="ECO:0000256" key="3">
    <source>
        <dbReference type="ARBA" id="ARBA00022692"/>
    </source>
</evidence>
<dbReference type="Pfam" id="PF05969">
    <property type="entry name" value="PSII_Ycf12"/>
    <property type="match status" value="1"/>
</dbReference>
<dbReference type="EMBL" id="MG601102">
    <property type="protein sequence ID" value="AWW13747.1"/>
    <property type="molecule type" value="Genomic_DNA"/>
</dbReference>
<keyword evidence="3 7" id="KW-0812">Transmembrane</keyword>
<keyword evidence="5 7" id="KW-0472">Membrane</keyword>
<dbReference type="RefSeq" id="YP_009504569.1">
    <property type="nucleotide sequence ID" value="NC_038215.1"/>
</dbReference>
<dbReference type="NCBIfam" id="NF010239">
    <property type="entry name" value="PRK13686.1"/>
    <property type="match status" value="1"/>
</dbReference>
<dbReference type="GO" id="GO:0042651">
    <property type="term" value="C:thylakoid membrane"/>
    <property type="evidence" value="ECO:0007669"/>
    <property type="project" value="UniProtKB-UniRule"/>
</dbReference>
<keyword evidence="8" id="KW-0934">Plastid</keyword>
<evidence type="ECO:0000256" key="7">
    <source>
        <dbReference type="HAMAP-Rule" id="MF_01329"/>
    </source>
</evidence>
<protein>
    <recommendedName>
        <fullName evidence="7">Photosystem II reaction center protein Psb30</fullName>
    </recommendedName>
    <alternativeName>
        <fullName evidence="7">Photosystem II reaction center protein Ycf12</fullName>
    </alternativeName>
</protein>
<keyword evidence="2 7" id="KW-0602">Photosynthesis</keyword>
<organism evidence="8">
    <name type="scientific">Cyanophora sudae</name>
    <dbReference type="NCBI Taxonomy" id="1522369"/>
    <lineage>
        <taxon>Eukaryota</taxon>
        <taxon>Glaucocystophyceae</taxon>
        <taxon>Cyanophorales</taxon>
        <taxon>Cyanophoraceae</taxon>
        <taxon>Cyanophora</taxon>
    </lineage>
</organism>
<evidence type="ECO:0000313" key="8">
    <source>
        <dbReference type="EMBL" id="AWW13747.1"/>
    </source>
</evidence>
<evidence type="ECO:0000256" key="2">
    <source>
        <dbReference type="ARBA" id="ARBA00022531"/>
    </source>
</evidence>
<dbReference type="InterPro" id="IPR010284">
    <property type="entry name" value="PSII_Ycf12_core-subunit"/>
</dbReference>
<gene>
    <name evidence="7 8" type="primary">ycf12</name>
    <name evidence="7" type="synonym">psb30</name>
</gene>
<accession>A0A2Z4HG31</accession>
<keyword evidence="6 7" id="KW-0604">Photosystem II</keyword>
<dbReference type="GO" id="GO:0009523">
    <property type="term" value="C:photosystem II"/>
    <property type="evidence" value="ECO:0007669"/>
    <property type="project" value="UniProtKB-KW"/>
</dbReference>
<keyword evidence="7" id="KW-0793">Thylakoid</keyword>
<evidence type="ECO:0000256" key="5">
    <source>
        <dbReference type="ARBA" id="ARBA00023136"/>
    </source>
</evidence>
<evidence type="ECO:0000256" key="4">
    <source>
        <dbReference type="ARBA" id="ARBA00022989"/>
    </source>
</evidence>
<proteinExistence type="inferred from homology"/>
<keyword evidence="4 7" id="KW-1133">Transmembrane helix</keyword>
<evidence type="ECO:0000256" key="6">
    <source>
        <dbReference type="ARBA" id="ARBA00023276"/>
    </source>
</evidence>
<comment type="similarity">
    <text evidence="7">Belongs to the Psb30/Ycf12 family.</text>
</comment>
<dbReference type="AlphaFoldDB" id="A0A2Z4HG31"/>
<feature type="transmembrane region" description="Helical" evidence="7">
    <location>
        <begin position="12"/>
        <end position="31"/>
    </location>
</feature>
<comment type="subunit">
    <text evidence="7">PSII is composed of 1 copy each of membrane proteins PsbA, PsbB, PsbC, PsbD, PsbE, PsbF, PsbH, PsbI, PsbJ, PsbK, PsbL, PsbM, PsbT, PsbX, PsbY, PsbZ, Psb30/Ycf12, peripheral proteins of the oxygen-evolving complex and a large number of cofactors. It forms dimeric complexes.</text>
</comment>
<dbReference type="GeneID" id="37543658"/>
<dbReference type="GO" id="GO:0015979">
    <property type="term" value="P:photosynthesis"/>
    <property type="evidence" value="ECO:0007669"/>
    <property type="project" value="UniProtKB-KW"/>
</dbReference>
<comment type="subcellular location">
    <subcellularLocation>
        <location evidence="7">Cellular thylakoid membrane</location>
        <topology evidence="7">Single-pass membrane protein</topology>
    </subcellularLocation>
    <subcellularLocation>
        <location evidence="1">Membrane</location>
        <topology evidence="1">Single-pass membrane protein</topology>
    </subcellularLocation>
</comment>
<name>A0A2Z4HG31_9EUKA</name>
<geneLocation type="plastid" evidence="8"/>
<dbReference type="HAMAP" id="MF_01329">
    <property type="entry name" value="PSII_Psb30_Ycf12"/>
    <property type="match status" value="1"/>
</dbReference>
<comment type="function">
    <text evidence="7">A core subunit of photosystem II (PSII), probably helps stabilize the reaction center.</text>
</comment>